<gene>
    <name evidence="3" type="ORF">SAHL_05010</name>
</gene>
<comment type="function">
    <text evidence="2">Antitoxin component of a type II toxin-antitoxin (TA) system.</text>
</comment>
<dbReference type="Pfam" id="PF02604">
    <property type="entry name" value="PhdYeFM_antitox"/>
    <property type="match status" value="1"/>
</dbReference>
<evidence type="ECO:0000256" key="2">
    <source>
        <dbReference type="RuleBase" id="RU362080"/>
    </source>
</evidence>
<dbReference type="GO" id="GO:0097351">
    <property type="term" value="F:toxin sequestering activity"/>
    <property type="evidence" value="ECO:0007669"/>
    <property type="project" value="TreeGrafter"/>
</dbReference>
<name>A0A423Q1I2_9GAMM</name>
<evidence type="ECO:0000256" key="1">
    <source>
        <dbReference type="ARBA" id="ARBA00009981"/>
    </source>
</evidence>
<accession>A0A423Q1I2</accession>
<dbReference type="EMBL" id="AYKF01000066">
    <property type="protein sequence ID" value="ROO32387.1"/>
    <property type="molecule type" value="Genomic_DNA"/>
</dbReference>
<dbReference type="Proteomes" id="UP000285123">
    <property type="component" value="Unassembled WGS sequence"/>
</dbReference>
<dbReference type="NCBIfam" id="TIGR01552">
    <property type="entry name" value="phd_fam"/>
    <property type="match status" value="1"/>
</dbReference>
<reference evidence="3 4" key="1">
    <citation type="submission" date="2013-10" db="EMBL/GenBank/DDBJ databases">
        <title>Salinisphaera halophila YIM 95161 Genome Sequencing.</title>
        <authorList>
            <person name="Lai Q."/>
            <person name="Li C."/>
            <person name="Shao Z."/>
        </authorList>
    </citation>
    <scope>NUCLEOTIDE SEQUENCE [LARGE SCALE GENOMIC DNA]</scope>
    <source>
        <strain evidence="3 4">YIM 95161</strain>
    </source>
</reference>
<dbReference type="InterPro" id="IPR006442">
    <property type="entry name" value="Antitoxin_Phd/YefM"/>
</dbReference>
<organism evidence="3 4">
    <name type="scientific">Salinisphaera orenii YIM 95161</name>
    <dbReference type="NCBI Taxonomy" id="1051139"/>
    <lineage>
        <taxon>Bacteria</taxon>
        <taxon>Pseudomonadati</taxon>
        <taxon>Pseudomonadota</taxon>
        <taxon>Gammaproteobacteria</taxon>
        <taxon>Salinisphaerales</taxon>
        <taxon>Salinisphaeraceae</taxon>
        <taxon>Salinisphaera</taxon>
    </lineage>
</organism>
<dbReference type="RefSeq" id="WP_221177837.1">
    <property type="nucleotide sequence ID" value="NZ_AYKF01000066.1"/>
</dbReference>
<evidence type="ECO:0000313" key="4">
    <source>
        <dbReference type="Proteomes" id="UP000285123"/>
    </source>
</evidence>
<dbReference type="SUPFAM" id="SSF143120">
    <property type="entry name" value="YefM-like"/>
    <property type="match status" value="1"/>
</dbReference>
<dbReference type="Gene3D" id="3.40.1620.10">
    <property type="entry name" value="YefM-like domain"/>
    <property type="match status" value="1"/>
</dbReference>
<dbReference type="InterPro" id="IPR036165">
    <property type="entry name" value="YefM-like_sf"/>
</dbReference>
<protein>
    <recommendedName>
        <fullName evidence="2">Antitoxin</fullName>
    </recommendedName>
</protein>
<dbReference type="InterPro" id="IPR051416">
    <property type="entry name" value="phD-YefM_TA_antitoxins"/>
</dbReference>
<proteinExistence type="inferred from homology"/>
<evidence type="ECO:0000313" key="3">
    <source>
        <dbReference type="EMBL" id="ROO32387.1"/>
    </source>
</evidence>
<comment type="caution">
    <text evidence="3">The sequence shown here is derived from an EMBL/GenBank/DDBJ whole genome shotgun (WGS) entry which is preliminary data.</text>
</comment>
<sequence length="83" mass="9284">MHKSTDIGAYETKTRLASYLRKVQAGERFTITQRGRPVAELVPYGAAGRDTRPEASRRMQAFMRKQATATGLDIKALIDEGRD</sequence>
<dbReference type="PANTHER" id="PTHR35377">
    <property type="entry name" value="ANTITOXIN VAPB49-RELATED-RELATED"/>
    <property type="match status" value="1"/>
</dbReference>
<comment type="similarity">
    <text evidence="1 2">Belongs to the phD/YefM antitoxin family.</text>
</comment>
<dbReference type="PANTHER" id="PTHR35377:SF5">
    <property type="entry name" value="ANTITOXIN VAPB46"/>
    <property type="match status" value="1"/>
</dbReference>
<dbReference type="AlphaFoldDB" id="A0A423Q1I2"/>